<evidence type="ECO:0000313" key="8">
    <source>
        <dbReference type="EMBL" id="MCW3485867.1"/>
    </source>
</evidence>
<dbReference type="EMBL" id="JAPDNS010000002">
    <property type="protein sequence ID" value="MCW3485867.1"/>
    <property type="molecule type" value="Genomic_DNA"/>
</dbReference>
<dbReference type="InterPro" id="IPR045155">
    <property type="entry name" value="Beta-lactam_cat"/>
</dbReference>
<dbReference type="Gene3D" id="3.40.710.10">
    <property type="entry name" value="DD-peptidase/beta-lactamase superfamily"/>
    <property type="match status" value="1"/>
</dbReference>
<evidence type="ECO:0000256" key="3">
    <source>
        <dbReference type="ARBA" id="ARBA00012865"/>
    </source>
</evidence>
<keyword evidence="5 6" id="KW-0046">Antibiotic resistance</keyword>
<feature type="domain" description="Beta-lactamase class A catalytic" evidence="7">
    <location>
        <begin position="48"/>
        <end position="274"/>
    </location>
</feature>
<organism evidence="8 9">
    <name type="scientific">Chitinophaga nivalis</name>
    <dbReference type="NCBI Taxonomy" id="2991709"/>
    <lineage>
        <taxon>Bacteria</taxon>
        <taxon>Pseudomonadati</taxon>
        <taxon>Bacteroidota</taxon>
        <taxon>Chitinophagia</taxon>
        <taxon>Chitinophagales</taxon>
        <taxon>Chitinophagaceae</taxon>
        <taxon>Chitinophaga</taxon>
    </lineage>
</organism>
<dbReference type="InterPro" id="IPR012338">
    <property type="entry name" value="Beta-lactam/transpept-like"/>
</dbReference>
<accession>A0ABT3IPI8</accession>
<evidence type="ECO:0000256" key="4">
    <source>
        <dbReference type="ARBA" id="ARBA00022801"/>
    </source>
</evidence>
<dbReference type="GO" id="GO:0008800">
    <property type="term" value="F:beta-lactamase activity"/>
    <property type="evidence" value="ECO:0007669"/>
    <property type="project" value="UniProtKB-EC"/>
</dbReference>
<dbReference type="Pfam" id="PF13354">
    <property type="entry name" value="Beta-lactamase2"/>
    <property type="match status" value="1"/>
</dbReference>
<evidence type="ECO:0000256" key="1">
    <source>
        <dbReference type="ARBA" id="ARBA00001526"/>
    </source>
</evidence>
<comment type="caution">
    <text evidence="8">The sequence shown here is derived from an EMBL/GenBank/DDBJ whole genome shotgun (WGS) entry which is preliminary data.</text>
</comment>
<evidence type="ECO:0000256" key="6">
    <source>
        <dbReference type="RuleBase" id="RU361140"/>
    </source>
</evidence>
<gene>
    <name evidence="8" type="primary">bla</name>
    <name evidence="8" type="ORF">OL497_18320</name>
</gene>
<keyword evidence="4 6" id="KW-0378">Hydrolase</keyword>
<evidence type="ECO:0000256" key="5">
    <source>
        <dbReference type="ARBA" id="ARBA00023251"/>
    </source>
</evidence>
<dbReference type="PANTHER" id="PTHR35333:SF3">
    <property type="entry name" value="BETA-LACTAMASE-TYPE TRANSPEPTIDASE FOLD CONTAINING PROTEIN"/>
    <property type="match status" value="1"/>
</dbReference>
<dbReference type="PROSITE" id="PS00146">
    <property type="entry name" value="BETA_LACTAMASE_A"/>
    <property type="match status" value="1"/>
</dbReference>
<comment type="catalytic activity">
    <reaction evidence="1 6">
        <text>a beta-lactam + H2O = a substituted beta-amino acid</text>
        <dbReference type="Rhea" id="RHEA:20401"/>
        <dbReference type="ChEBI" id="CHEBI:15377"/>
        <dbReference type="ChEBI" id="CHEBI:35627"/>
        <dbReference type="ChEBI" id="CHEBI:140347"/>
        <dbReference type="EC" id="3.5.2.6"/>
    </reaction>
</comment>
<dbReference type="InterPro" id="IPR023650">
    <property type="entry name" value="Beta-lactam_class-A_AS"/>
</dbReference>
<evidence type="ECO:0000259" key="7">
    <source>
        <dbReference type="Pfam" id="PF13354"/>
    </source>
</evidence>
<sequence length="302" mass="32594">MFRMNQYGCDFRLTGLLLFLGFPVIVSGQQTLMDKLKKIADGASGKIGIYAAMPETGKHISLNGDTAFPMQSVYKFPIAMAILDQVDKGKLTLDQPIMIYKSDMIPAGGISPVRDKYPEGKVALPLRELLWYNVGESDGSACDVLLRLLGGTAAAHAYVQGLGRREIVIATTEQVQVANDTIQYQNRSTPAAMTALLLQVQEGRVLSQASREFLLHLMITSGPGKKRLKGELPVGTVVAHKTGTAGTINGLTRATNDVGIITLPGGKHIAISVFIKDSRDSQEKREAVIAAVAKAVWDAWVD</sequence>
<evidence type="ECO:0000313" key="9">
    <source>
        <dbReference type="Proteomes" id="UP001207742"/>
    </source>
</evidence>
<dbReference type="NCBIfam" id="NF033103">
    <property type="entry name" value="bla_class_A"/>
    <property type="match status" value="1"/>
</dbReference>
<keyword evidence="9" id="KW-1185">Reference proteome</keyword>
<dbReference type="PRINTS" id="PR00118">
    <property type="entry name" value="BLACTAMASEA"/>
</dbReference>
<dbReference type="Proteomes" id="UP001207742">
    <property type="component" value="Unassembled WGS sequence"/>
</dbReference>
<dbReference type="PANTHER" id="PTHR35333">
    <property type="entry name" value="BETA-LACTAMASE"/>
    <property type="match status" value="1"/>
</dbReference>
<comment type="similarity">
    <text evidence="2 6">Belongs to the class-A beta-lactamase family.</text>
</comment>
<dbReference type="InterPro" id="IPR000871">
    <property type="entry name" value="Beta-lactam_class-A"/>
</dbReference>
<dbReference type="EC" id="3.5.2.6" evidence="3 6"/>
<reference evidence="8 9" key="1">
    <citation type="submission" date="2022-10" db="EMBL/GenBank/DDBJ databases">
        <title>Chitinophaga nivalis PC15 sp. nov., isolated from Pyeongchang county, South Korea.</title>
        <authorList>
            <person name="Trinh H.N."/>
        </authorList>
    </citation>
    <scope>NUCLEOTIDE SEQUENCE [LARGE SCALE GENOMIC DNA]</scope>
    <source>
        <strain evidence="8 9">PC14</strain>
    </source>
</reference>
<evidence type="ECO:0000256" key="2">
    <source>
        <dbReference type="ARBA" id="ARBA00009009"/>
    </source>
</evidence>
<name>A0ABT3IPI8_9BACT</name>
<dbReference type="SUPFAM" id="SSF56601">
    <property type="entry name" value="beta-lactamase/transpeptidase-like"/>
    <property type="match status" value="1"/>
</dbReference>
<protein>
    <recommendedName>
        <fullName evidence="3 6">Beta-lactamase</fullName>
        <ecNumber evidence="3 6">3.5.2.6</ecNumber>
    </recommendedName>
</protein>
<dbReference type="RefSeq" id="WP_264732685.1">
    <property type="nucleotide sequence ID" value="NZ_JAPDNR010000001.1"/>
</dbReference>
<proteinExistence type="inferred from homology"/>